<evidence type="ECO:0000256" key="5">
    <source>
        <dbReference type="ARBA" id="ARBA00023054"/>
    </source>
</evidence>
<comment type="subcellular location">
    <subcellularLocation>
        <location evidence="2">Nucleus</location>
        <location evidence="2">Nucleolus</location>
    </subcellularLocation>
</comment>
<evidence type="ECO:0000256" key="1">
    <source>
        <dbReference type="ARBA" id="ARBA00003387"/>
    </source>
</evidence>
<keyword evidence="6" id="KW-0539">Nucleus</keyword>
<dbReference type="InterPro" id="IPR008610">
    <property type="entry name" value="Ebp2"/>
</dbReference>
<comment type="function">
    <text evidence="1">Required for the processing of the 27S pre-rRNA.</text>
</comment>
<feature type="compositionally biased region" description="Low complexity" evidence="7">
    <location>
        <begin position="287"/>
        <end position="312"/>
    </location>
</feature>
<keyword evidence="9" id="KW-1185">Reference proteome</keyword>
<feature type="compositionally biased region" description="Basic and acidic residues" evidence="7">
    <location>
        <begin position="203"/>
        <end position="215"/>
    </location>
</feature>
<dbReference type="EMBL" id="CALNXJ010000062">
    <property type="protein sequence ID" value="CAH3156760.1"/>
    <property type="molecule type" value="Genomic_DNA"/>
</dbReference>
<evidence type="ECO:0000256" key="4">
    <source>
        <dbReference type="ARBA" id="ARBA00022517"/>
    </source>
</evidence>
<dbReference type="PANTHER" id="PTHR13028">
    <property type="entry name" value="RRNA PROCESSING PROTEIN EBNA1-BINDING PROTEIN-RELATED"/>
    <property type="match status" value="1"/>
</dbReference>
<evidence type="ECO:0008006" key="10">
    <source>
        <dbReference type="Google" id="ProtNLM"/>
    </source>
</evidence>
<comment type="similarity">
    <text evidence="3">Belongs to the EBP2 family.</text>
</comment>
<feature type="compositionally biased region" description="Basic residues" evidence="7">
    <location>
        <begin position="256"/>
        <end position="270"/>
    </location>
</feature>
<sequence>MVSGLTRTNPSLITKNKMADINDEDLMESGSEISDDELQRDFASGKLQVGLNRIQSQTKTRALYNNVPGMKQKLEQIAQELEWVERMDVTVTREEDDKQESLKTPTTSTVSSEKSIHDDFQREMRFYKQAQVAVNEALPKLNKLGVGTKRPEDYFAEMVKTDDHMQRVRAKLLSKQKAMERSEKAKKQREMKKYGKKVQQEVLQKRQKEKREMMEAVKNYKKRGKNSPVDAKSTAGGPDEFQIQTERESSTINKGKVIKRGKNAKRKRKDSKYGFGGLKKGMKRNSKQSFSDVSSFNSSIHSKAPRAKAGNAGKKRKNTRPGKSRRKQMKK</sequence>
<dbReference type="AlphaFoldDB" id="A0AAU9XSX3"/>
<protein>
    <recommendedName>
        <fullName evidence="10">rRNA processing protein EBP2</fullName>
    </recommendedName>
</protein>
<accession>A0AAU9XSX3</accession>
<feature type="compositionally biased region" description="Basic residues" evidence="7">
    <location>
        <begin position="313"/>
        <end position="331"/>
    </location>
</feature>
<gene>
    <name evidence="8" type="ORF">PMEA_00029619</name>
</gene>
<name>A0AAU9XSX3_9CNID</name>
<evidence type="ECO:0000256" key="6">
    <source>
        <dbReference type="ARBA" id="ARBA00023242"/>
    </source>
</evidence>
<keyword evidence="5" id="KW-0175">Coiled coil</keyword>
<dbReference type="Proteomes" id="UP001159428">
    <property type="component" value="Unassembled WGS sequence"/>
</dbReference>
<evidence type="ECO:0000256" key="7">
    <source>
        <dbReference type="SAM" id="MobiDB-lite"/>
    </source>
</evidence>
<organism evidence="8 9">
    <name type="scientific">Pocillopora meandrina</name>
    <dbReference type="NCBI Taxonomy" id="46732"/>
    <lineage>
        <taxon>Eukaryota</taxon>
        <taxon>Metazoa</taxon>
        <taxon>Cnidaria</taxon>
        <taxon>Anthozoa</taxon>
        <taxon>Hexacorallia</taxon>
        <taxon>Scleractinia</taxon>
        <taxon>Astrocoeniina</taxon>
        <taxon>Pocilloporidae</taxon>
        <taxon>Pocillopora</taxon>
    </lineage>
</organism>
<dbReference type="GO" id="GO:0034399">
    <property type="term" value="C:nuclear periphery"/>
    <property type="evidence" value="ECO:0007669"/>
    <property type="project" value="TreeGrafter"/>
</dbReference>
<evidence type="ECO:0000313" key="8">
    <source>
        <dbReference type="EMBL" id="CAH3156760.1"/>
    </source>
</evidence>
<evidence type="ECO:0000313" key="9">
    <source>
        <dbReference type="Proteomes" id="UP001159428"/>
    </source>
</evidence>
<dbReference type="Pfam" id="PF05890">
    <property type="entry name" value="Ebp2"/>
    <property type="match status" value="1"/>
</dbReference>
<feature type="compositionally biased region" description="Polar residues" evidence="7">
    <location>
        <begin position="102"/>
        <end position="113"/>
    </location>
</feature>
<dbReference type="GO" id="GO:0042273">
    <property type="term" value="P:ribosomal large subunit biogenesis"/>
    <property type="evidence" value="ECO:0007669"/>
    <property type="project" value="TreeGrafter"/>
</dbReference>
<feature type="region of interest" description="Disordered" evidence="7">
    <location>
        <begin position="174"/>
        <end position="331"/>
    </location>
</feature>
<dbReference type="GO" id="GO:0006364">
    <property type="term" value="P:rRNA processing"/>
    <property type="evidence" value="ECO:0007669"/>
    <property type="project" value="TreeGrafter"/>
</dbReference>
<dbReference type="PANTHER" id="PTHR13028:SF0">
    <property type="entry name" value="RRNA-PROCESSING PROTEIN EBP2-RELATED"/>
    <property type="match status" value="1"/>
</dbReference>
<comment type="caution">
    <text evidence="8">The sequence shown here is derived from an EMBL/GenBank/DDBJ whole genome shotgun (WGS) entry which is preliminary data.</text>
</comment>
<evidence type="ECO:0000256" key="3">
    <source>
        <dbReference type="ARBA" id="ARBA00007336"/>
    </source>
</evidence>
<reference evidence="8 9" key="1">
    <citation type="submission" date="2022-05" db="EMBL/GenBank/DDBJ databases">
        <authorList>
            <consortium name="Genoscope - CEA"/>
            <person name="William W."/>
        </authorList>
    </citation>
    <scope>NUCLEOTIDE SEQUENCE [LARGE SCALE GENOMIC DNA]</scope>
</reference>
<feature type="compositionally biased region" description="Basic residues" evidence="7">
    <location>
        <begin position="186"/>
        <end position="196"/>
    </location>
</feature>
<dbReference type="GO" id="GO:0030687">
    <property type="term" value="C:preribosome, large subunit precursor"/>
    <property type="evidence" value="ECO:0007669"/>
    <property type="project" value="TreeGrafter"/>
</dbReference>
<dbReference type="GO" id="GO:0005730">
    <property type="term" value="C:nucleolus"/>
    <property type="evidence" value="ECO:0007669"/>
    <property type="project" value="UniProtKB-SubCell"/>
</dbReference>
<keyword evidence="4" id="KW-0690">Ribosome biogenesis</keyword>
<feature type="region of interest" description="Disordered" evidence="7">
    <location>
        <begin position="92"/>
        <end position="116"/>
    </location>
</feature>
<feature type="compositionally biased region" description="Basic and acidic residues" evidence="7">
    <location>
        <begin position="92"/>
        <end position="101"/>
    </location>
</feature>
<proteinExistence type="inferred from homology"/>
<evidence type="ECO:0000256" key="2">
    <source>
        <dbReference type="ARBA" id="ARBA00004604"/>
    </source>
</evidence>